<organism evidence="2 3">
    <name type="scientific">Mycteria americana</name>
    <name type="common">Wood stork</name>
    <dbReference type="NCBI Taxonomy" id="33587"/>
    <lineage>
        <taxon>Eukaryota</taxon>
        <taxon>Metazoa</taxon>
        <taxon>Chordata</taxon>
        <taxon>Craniata</taxon>
        <taxon>Vertebrata</taxon>
        <taxon>Euteleostomi</taxon>
        <taxon>Archelosauria</taxon>
        <taxon>Archosauria</taxon>
        <taxon>Dinosauria</taxon>
        <taxon>Saurischia</taxon>
        <taxon>Theropoda</taxon>
        <taxon>Coelurosauria</taxon>
        <taxon>Aves</taxon>
        <taxon>Neognathae</taxon>
        <taxon>Neoaves</taxon>
        <taxon>Aequornithes</taxon>
        <taxon>Ciconiiformes</taxon>
        <taxon>Ciconiidae</taxon>
        <taxon>Mycteria</taxon>
    </lineage>
</organism>
<protein>
    <submittedName>
        <fullName evidence="2">Uncharacterized protein</fullName>
    </submittedName>
</protein>
<keyword evidence="3" id="KW-1185">Reference proteome</keyword>
<comment type="caution">
    <text evidence="2">The sequence shown here is derived from an EMBL/GenBank/DDBJ whole genome shotgun (WGS) entry which is preliminary data.</text>
</comment>
<evidence type="ECO:0000256" key="1">
    <source>
        <dbReference type="SAM" id="MobiDB-lite"/>
    </source>
</evidence>
<feature type="compositionally biased region" description="Polar residues" evidence="1">
    <location>
        <begin position="234"/>
        <end position="243"/>
    </location>
</feature>
<accession>A0AAN7S5K8</accession>
<proteinExistence type="predicted"/>
<feature type="region of interest" description="Disordered" evidence="1">
    <location>
        <begin position="220"/>
        <end position="243"/>
    </location>
</feature>
<dbReference type="Proteomes" id="UP001333110">
    <property type="component" value="Unassembled WGS sequence"/>
</dbReference>
<name>A0AAN7S5K8_MYCAM</name>
<dbReference type="EMBL" id="JAUNZN010000007">
    <property type="protein sequence ID" value="KAK4819108.1"/>
    <property type="molecule type" value="Genomic_DNA"/>
</dbReference>
<reference evidence="2 3" key="1">
    <citation type="journal article" date="2023" name="J. Hered.">
        <title>Chromosome-level genome of the wood stork (Mycteria americana) provides insight into avian chromosome evolution.</title>
        <authorList>
            <person name="Flamio R. Jr."/>
            <person name="Ramstad K.M."/>
        </authorList>
    </citation>
    <scope>NUCLEOTIDE SEQUENCE [LARGE SCALE GENOMIC DNA]</scope>
    <source>
        <strain evidence="2">JAX WOST 10</strain>
    </source>
</reference>
<evidence type="ECO:0000313" key="3">
    <source>
        <dbReference type="Proteomes" id="UP001333110"/>
    </source>
</evidence>
<evidence type="ECO:0000313" key="2">
    <source>
        <dbReference type="EMBL" id="KAK4819108.1"/>
    </source>
</evidence>
<sequence length="243" mass="27789">MRKGCESWDCSSLRRLKGDLIKTRVNGHKLKHSGYLLNIREHFLTVRVTEHWHRLPREVLESPSSSPTEKEWPMICVDSRAYKLLSIFDCKRFLPVIEAAMTLYLKLLLRLLIPSSCAQPLPCCLEEGEEKVAKCLSLPPCCPLRRLYLRSLLLQHQHRQAEHRVRCTLQEALAFRGPGKLPLKPSLSRLNKPWSQSLSSQSKCSSHDQLAQETPTFLTTGVDHAKGKPAQAEPRTSNLYQVF</sequence>
<gene>
    <name evidence="2" type="ORF">QYF61_025367</name>
</gene>
<dbReference type="AlphaFoldDB" id="A0AAN7S5K8"/>